<dbReference type="OrthoDB" id="7862841at2"/>
<protein>
    <recommendedName>
        <fullName evidence="3">DNA-binding protein</fullName>
    </recommendedName>
</protein>
<organism evidence="1 2">
    <name type="scientific">Denitrobaculum tricleocarpae</name>
    <dbReference type="NCBI Taxonomy" id="2591009"/>
    <lineage>
        <taxon>Bacteria</taxon>
        <taxon>Pseudomonadati</taxon>
        <taxon>Pseudomonadota</taxon>
        <taxon>Alphaproteobacteria</taxon>
        <taxon>Rhodospirillales</taxon>
        <taxon>Rhodospirillaceae</taxon>
        <taxon>Denitrobaculum</taxon>
    </lineage>
</organism>
<evidence type="ECO:0000313" key="1">
    <source>
        <dbReference type="EMBL" id="TQV80365.1"/>
    </source>
</evidence>
<sequence>MPNATFSIAYQPIRLLKTSEAARYCGMALAKFKRDCPASPIEFAQNQIRYDVKDLDKWIDGLKLATDENSDEYWLSKFRDQNSS</sequence>
<dbReference type="RefSeq" id="WP_142896078.1">
    <property type="nucleotide sequence ID" value="NZ_ML660054.1"/>
</dbReference>
<dbReference type="AlphaFoldDB" id="A0A545TT16"/>
<comment type="caution">
    <text evidence="1">The sequence shown here is derived from an EMBL/GenBank/DDBJ whole genome shotgun (WGS) entry which is preliminary data.</text>
</comment>
<dbReference type="Proteomes" id="UP000315252">
    <property type="component" value="Unassembled WGS sequence"/>
</dbReference>
<reference evidence="1 2" key="1">
    <citation type="submission" date="2019-06" db="EMBL/GenBank/DDBJ databases">
        <title>Whole genome sequence for Rhodospirillaceae sp. R148.</title>
        <authorList>
            <person name="Wang G."/>
        </authorList>
    </citation>
    <scope>NUCLEOTIDE SEQUENCE [LARGE SCALE GENOMIC DNA]</scope>
    <source>
        <strain evidence="1 2">R148</strain>
    </source>
</reference>
<keyword evidence="2" id="KW-1185">Reference proteome</keyword>
<accession>A0A545TT16</accession>
<name>A0A545TT16_9PROT</name>
<evidence type="ECO:0000313" key="2">
    <source>
        <dbReference type="Proteomes" id="UP000315252"/>
    </source>
</evidence>
<dbReference type="EMBL" id="VHSH01000003">
    <property type="protein sequence ID" value="TQV80365.1"/>
    <property type="molecule type" value="Genomic_DNA"/>
</dbReference>
<proteinExistence type="predicted"/>
<evidence type="ECO:0008006" key="3">
    <source>
        <dbReference type="Google" id="ProtNLM"/>
    </source>
</evidence>
<gene>
    <name evidence="1" type="ORF">FKG95_09220</name>
</gene>